<evidence type="ECO:0000256" key="2">
    <source>
        <dbReference type="ARBA" id="ARBA00022777"/>
    </source>
</evidence>
<proteinExistence type="predicted"/>
<dbReference type="Proteomes" id="UP001242045">
    <property type="component" value="Unassembled WGS sequence"/>
</dbReference>
<evidence type="ECO:0000259" key="3">
    <source>
        <dbReference type="Pfam" id="PF07804"/>
    </source>
</evidence>
<gene>
    <name evidence="4" type="ORF">J2W31_005479</name>
</gene>
<sequence length="109" mass="12060">MLVSNTDDHLRNHGFIFAPGKGWCLSNAYDMNPVPGSQGLKLNVSEADNAMDLDLARSVAPYFRISKSLADEIVTRSQAVVQQWPKIANSLKIRAREQERMAAAFRLAG</sequence>
<evidence type="ECO:0000313" key="5">
    <source>
        <dbReference type="Proteomes" id="UP001242045"/>
    </source>
</evidence>
<feature type="domain" description="HipA-like C-terminal" evidence="3">
    <location>
        <begin position="1"/>
        <end position="84"/>
    </location>
</feature>
<protein>
    <submittedName>
        <fullName evidence="4">Serine/threonine protein kinase HipA of HipAB toxin-antitoxin module</fullName>
    </submittedName>
</protein>
<keyword evidence="1" id="KW-0808">Transferase</keyword>
<dbReference type="InterPro" id="IPR012893">
    <property type="entry name" value="HipA-like_C"/>
</dbReference>
<organism evidence="4 5">
    <name type="scientific">Variovorax boronicumulans</name>
    <dbReference type="NCBI Taxonomy" id="436515"/>
    <lineage>
        <taxon>Bacteria</taxon>
        <taxon>Pseudomonadati</taxon>
        <taxon>Pseudomonadota</taxon>
        <taxon>Betaproteobacteria</taxon>
        <taxon>Burkholderiales</taxon>
        <taxon>Comamonadaceae</taxon>
        <taxon>Variovorax</taxon>
    </lineage>
</organism>
<keyword evidence="2 4" id="KW-0418">Kinase</keyword>
<comment type="caution">
    <text evidence="4">The sequence shown here is derived from an EMBL/GenBank/DDBJ whole genome shotgun (WGS) entry which is preliminary data.</text>
</comment>
<dbReference type="AlphaFoldDB" id="A0AAW8D7Y3"/>
<dbReference type="EMBL" id="JAUSRD010000017">
    <property type="protein sequence ID" value="MDP9896344.1"/>
    <property type="molecule type" value="Genomic_DNA"/>
</dbReference>
<keyword evidence="4" id="KW-0723">Serine/threonine-protein kinase</keyword>
<name>A0AAW8D7Y3_9BURK</name>
<evidence type="ECO:0000313" key="4">
    <source>
        <dbReference type="EMBL" id="MDP9896344.1"/>
    </source>
</evidence>
<dbReference type="RefSeq" id="WP_307686696.1">
    <property type="nucleotide sequence ID" value="NZ_JAUSRD010000017.1"/>
</dbReference>
<dbReference type="GO" id="GO:0004674">
    <property type="term" value="F:protein serine/threonine kinase activity"/>
    <property type="evidence" value="ECO:0007669"/>
    <property type="project" value="UniProtKB-KW"/>
</dbReference>
<dbReference type="Pfam" id="PF07804">
    <property type="entry name" value="HipA_C"/>
    <property type="match status" value="1"/>
</dbReference>
<evidence type="ECO:0000256" key="1">
    <source>
        <dbReference type="ARBA" id="ARBA00022679"/>
    </source>
</evidence>
<reference evidence="4" key="1">
    <citation type="submission" date="2023-07" db="EMBL/GenBank/DDBJ databases">
        <title>Sorghum-associated microbial communities from plants grown in Nebraska, USA.</title>
        <authorList>
            <person name="Schachtman D."/>
        </authorList>
    </citation>
    <scope>NUCLEOTIDE SEQUENCE</scope>
    <source>
        <strain evidence="4">DS3754</strain>
    </source>
</reference>
<accession>A0AAW8D7Y3</accession>